<comment type="caution">
    <text evidence="10">The sequence shown here is derived from an EMBL/GenBank/DDBJ whole genome shotgun (WGS) entry which is preliminary data.</text>
</comment>
<keyword evidence="3" id="KW-0964">Secreted</keyword>
<evidence type="ECO:0000256" key="1">
    <source>
        <dbReference type="ARBA" id="ARBA00004613"/>
    </source>
</evidence>
<evidence type="ECO:0000256" key="7">
    <source>
        <dbReference type="PROSITE-ProRule" id="PRU00023"/>
    </source>
</evidence>
<evidence type="ECO:0000256" key="4">
    <source>
        <dbReference type="ARBA" id="ARBA00022737"/>
    </source>
</evidence>
<name>A0A9P8CLE5_9HYPO</name>
<dbReference type="CDD" id="cd02241">
    <property type="entry name" value="cupin_OxOx"/>
    <property type="match status" value="1"/>
</dbReference>
<dbReference type="PROSITE" id="PS50297">
    <property type="entry name" value="ANK_REP_REGION"/>
    <property type="match status" value="1"/>
</dbReference>
<keyword evidence="8" id="KW-0732">Signal</keyword>
<dbReference type="PANTHER" id="PTHR24198:SF165">
    <property type="entry name" value="ANKYRIN REPEAT-CONTAINING PROTEIN-RELATED"/>
    <property type="match status" value="1"/>
</dbReference>
<protein>
    <submittedName>
        <fullName evidence="10">Spherulin-1B</fullName>
    </submittedName>
</protein>
<keyword evidence="4" id="KW-0677">Repeat</keyword>
<evidence type="ECO:0000256" key="6">
    <source>
        <dbReference type="ARBA" id="ARBA00023211"/>
    </source>
</evidence>
<reference evidence="10" key="1">
    <citation type="journal article" date="2021" name="IMA Fungus">
        <title>Genomic characterization of three marine fungi, including Emericellopsis atlantica sp. nov. with signatures of a generalist lifestyle and marine biomass degradation.</title>
        <authorList>
            <person name="Hagestad O.C."/>
            <person name="Hou L."/>
            <person name="Andersen J.H."/>
            <person name="Hansen E.H."/>
            <person name="Altermark B."/>
            <person name="Li C."/>
            <person name="Kuhnert E."/>
            <person name="Cox R.J."/>
            <person name="Crous P.W."/>
            <person name="Spatafora J.W."/>
            <person name="Lail K."/>
            <person name="Amirebrahimi M."/>
            <person name="Lipzen A."/>
            <person name="Pangilinan J."/>
            <person name="Andreopoulos W."/>
            <person name="Hayes R.D."/>
            <person name="Ng V."/>
            <person name="Grigoriev I.V."/>
            <person name="Jackson S.A."/>
            <person name="Sutton T.D.S."/>
            <person name="Dobson A.D.W."/>
            <person name="Rama T."/>
        </authorList>
    </citation>
    <scope>NUCLEOTIDE SEQUENCE</scope>
    <source>
        <strain evidence="10">TS7</strain>
    </source>
</reference>
<proteinExistence type="inferred from homology"/>
<dbReference type="Proteomes" id="UP000887229">
    <property type="component" value="Unassembled WGS sequence"/>
</dbReference>
<evidence type="ECO:0000259" key="9">
    <source>
        <dbReference type="SMART" id="SM00835"/>
    </source>
</evidence>
<evidence type="ECO:0000313" key="10">
    <source>
        <dbReference type="EMBL" id="KAG9250992.1"/>
    </source>
</evidence>
<dbReference type="Pfam" id="PF12796">
    <property type="entry name" value="Ank_2"/>
    <property type="match status" value="1"/>
</dbReference>
<dbReference type="GO" id="GO:0005576">
    <property type="term" value="C:extracellular region"/>
    <property type="evidence" value="ECO:0007669"/>
    <property type="project" value="UniProtKB-SubCell"/>
</dbReference>
<evidence type="ECO:0000256" key="5">
    <source>
        <dbReference type="ARBA" id="ARBA00023043"/>
    </source>
</evidence>
<sequence>MRCSLLVVAATSAVLTSALPSIRLEAREGSIDQYLPPAVPVNTRANDQDLITKLFTAPQQEDRAKLLNQPGDYVFDFADLDPPEGSATDGGDGGVSVSAHAKSMPALIGLNSAMMVAFLGPCGMNTAHVHPRATELNIVVKGRLVTNFIVNNGLDHIANTMDTFQMSVFPQGAIHQEFNPDCEEAVFVASFNNQDPGVVSVAQGFFGLRPDVVEATLGGPVTFNGADVETFRDTIPKNIALGIEQIDPAIRLRRAIHTGDATLVSRILTSHPALLHNPDTSPPGLCNSNLHLAASLGRGTVVQVLLERGHEKPCPALNDRHQTALMLAAGAGHAEVVDILCRYDRECILRRDARGRDAIMEASMGGHDTVLQLLLTYAPCGATEAVRRTDGEGNTALHFASGNGNLLALRILLAAGADVESRNVWNWTPAAYSATVQAEVYLKGLVTEVSRQALRKELSNGQGHAVNVDPAKMAGGVRVVTADVEDDDRI</sequence>
<feature type="domain" description="Cupin type-1" evidence="9">
    <location>
        <begin position="78"/>
        <end position="229"/>
    </location>
</feature>
<evidence type="ECO:0000256" key="8">
    <source>
        <dbReference type="SAM" id="SignalP"/>
    </source>
</evidence>
<dbReference type="PROSITE" id="PS50088">
    <property type="entry name" value="ANK_REPEAT"/>
    <property type="match status" value="1"/>
</dbReference>
<dbReference type="GO" id="GO:0030145">
    <property type="term" value="F:manganese ion binding"/>
    <property type="evidence" value="ECO:0007669"/>
    <property type="project" value="InterPro"/>
</dbReference>
<accession>A0A9P8CLE5</accession>
<evidence type="ECO:0000313" key="11">
    <source>
        <dbReference type="Proteomes" id="UP000887229"/>
    </source>
</evidence>
<evidence type="ECO:0000256" key="3">
    <source>
        <dbReference type="ARBA" id="ARBA00022525"/>
    </source>
</evidence>
<feature type="signal peptide" evidence="8">
    <location>
        <begin position="1"/>
        <end position="18"/>
    </location>
</feature>
<dbReference type="AlphaFoldDB" id="A0A9P8CLE5"/>
<dbReference type="InterPro" id="IPR006045">
    <property type="entry name" value="Cupin_1"/>
</dbReference>
<comment type="subcellular location">
    <subcellularLocation>
        <location evidence="1">Secreted</location>
    </subcellularLocation>
</comment>
<dbReference type="Gene3D" id="2.60.120.10">
    <property type="entry name" value="Jelly Rolls"/>
    <property type="match status" value="1"/>
</dbReference>
<dbReference type="Gene3D" id="1.25.40.20">
    <property type="entry name" value="Ankyrin repeat-containing domain"/>
    <property type="match status" value="1"/>
</dbReference>
<dbReference type="InterPro" id="IPR001929">
    <property type="entry name" value="Germin"/>
</dbReference>
<dbReference type="PANTHER" id="PTHR24198">
    <property type="entry name" value="ANKYRIN REPEAT AND PROTEIN KINASE DOMAIN-CONTAINING PROTEIN"/>
    <property type="match status" value="1"/>
</dbReference>
<dbReference type="GeneID" id="70296759"/>
<dbReference type="SMART" id="SM00248">
    <property type="entry name" value="ANK"/>
    <property type="match status" value="4"/>
</dbReference>
<keyword evidence="11" id="KW-1185">Reference proteome</keyword>
<dbReference type="PRINTS" id="PR00325">
    <property type="entry name" value="GERMIN"/>
</dbReference>
<dbReference type="InterPro" id="IPR002110">
    <property type="entry name" value="Ankyrin_rpt"/>
</dbReference>
<dbReference type="InterPro" id="IPR019780">
    <property type="entry name" value="Germin_Mn-BS"/>
</dbReference>
<feature type="chain" id="PRO_5040176448" evidence="8">
    <location>
        <begin position="19"/>
        <end position="490"/>
    </location>
</feature>
<dbReference type="OrthoDB" id="1921208at2759"/>
<keyword evidence="5 7" id="KW-0040">ANK repeat</keyword>
<dbReference type="InterPro" id="IPR011051">
    <property type="entry name" value="RmlC_Cupin_sf"/>
</dbReference>
<comment type="similarity">
    <text evidence="2">Belongs to the germin family.</text>
</comment>
<organism evidence="10 11">
    <name type="scientific">Emericellopsis atlantica</name>
    <dbReference type="NCBI Taxonomy" id="2614577"/>
    <lineage>
        <taxon>Eukaryota</taxon>
        <taxon>Fungi</taxon>
        <taxon>Dikarya</taxon>
        <taxon>Ascomycota</taxon>
        <taxon>Pezizomycotina</taxon>
        <taxon>Sordariomycetes</taxon>
        <taxon>Hypocreomycetidae</taxon>
        <taxon>Hypocreales</taxon>
        <taxon>Bionectriaceae</taxon>
        <taxon>Emericellopsis</taxon>
    </lineage>
</organism>
<dbReference type="EMBL" id="MU251271">
    <property type="protein sequence ID" value="KAG9250992.1"/>
    <property type="molecule type" value="Genomic_DNA"/>
</dbReference>
<dbReference type="SUPFAM" id="SSF51182">
    <property type="entry name" value="RmlC-like cupins"/>
    <property type="match status" value="1"/>
</dbReference>
<dbReference type="InterPro" id="IPR036770">
    <property type="entry name" value="Ankyrin_rpt-contain_sf"/>
</dbReference>
<keyword evidence="6" id="KW-0464">Manganese</keyword>
<dbReference type="InterPro" id="IPR014710">
    <property type="entry name" value="RmlC-like_jellyroll"/>
</dbReference>
<dbReference type="PROSITE" id="PS00725">
    <property type="entry name" value="GERMIN"/>
    <property type="match status" value="1"/>
</dbReference>
<dbReference type="Pfam" id="PF13857">
    <property type="entry name" value="Ank_5"/>
    <property type="match status" value="1"/>
</dbReference>
<dbReference type="SMART" id="SM00835">
    <property type="entry name" value="Cupin_1"/>
    <property type="match status" value="1"/>
</dbReference>
<evidence type="ECO:0000256" key="2">
    <source>
        <dbReference type="ARBA" id="ARBA00007456"/>
    </source>
</evidence>
<feature type="repeat" description="ANK" evidence="7">
    <location>
        <begin position="392"/>
        <end position="424"/>
    </location>
</feature>
<dbReference type="SUPFAM" id="SSF48403">
    <property type="entry name" value="Ankyrin repeat"/>
    <property type="match status" value="1"/>
</dbReference>
<dbReference type="RefSeq" id="XP_046114916.1">
    <property type="nucleotide sequence ID" value="XM_046265856.1"/>
</dbReference>
<dbReference type="Pfam" id="PF00190">
    <property type="entry name" value="Cupin_1"/>
    <property type="match status" value="1"/>
</dbReference>
<gene>
    <name evidence="10" type="ORF">F5Z01DRAFT_683509</name>
</gene>